<dbReference type="KEGG" id="gtt:GUITHDRAFT_70870"/>
<dbReference type="Gene3D" id="3.20.200.10">
    <property type="entry name" value="MHCK/EF2 kinase"/>
    <property type="match status" value="1"/>
</dbReference>
<dbReference type="SMART" id="SM00811">
    <property type="entry name" value="Alpha_kinase"/>
    <property type="match status" value="1"/>
</dbReference>
<reference evidence="7 9" key="1">
    <citation type="journal article" date="2012" name="Nature">
        <title>Algal genomes reveal evolutionary mosaicism and the fate of nucleomorphs.</title>
        <authorList>
            <consortium name="DOE Joint Genome Institute"/>
            <person name="Curtis B.A."/>
            <person name="Tanifuji G."/>
            <person name="Burki F."/>
            <person name="Gruber A."/>
            <person name="Irimia M."/>
            <person name="Maruyama S."/>
            <person name="Arias M.C."/>
            <person name="Ball S.G."/>
            <person name="Gile G.H."/>
            <person name="Hirakawa Y."/>
            <person name="Hopkins J.F."/>
            <person name="Kuo A."/>
            <person name="Rensing S.A."/>
            <person name="Schmutz J."/>
            <person name="Symeonidi A."/>
            <person name="Elias M."/>
            <person name="Eveleigh R.J."/>
            <person name="Herman E.K."/>
            <person name="Klute M.J."/>
            <person name="Nakayama T."/>
            <person name="Obornik M."/>
            <person name="Reyes-Prieto A."/>
            <person name="Armbrust E.V."/>
            <person name="Aves S.J."/>
            <person name="Beiko R.G."/>
            <person name="Coutinho P."/>
            <person name="Dacks J.B."/>
            <person name="Durnford D.G."/>
            <person name="Fast N.M."/>
            <person name="Green B.R."/>
            <person name="Grisdale C.J."/>
            <person name="Hempel F."/>
            <person name="Henrissat B."/>
            <person name="Hoppner M.P."/>
            <person name="Ishida K."/>
            <person name="Kim E."/>
            <person name="Koreny L."/>
            <person name="Kroth P.G."/>
            <person name="Liu Y."/>
            <person name="Malik S.B."/>
            <person name="Maier U.G."/>
            <person name="McRose D."/>
            <person name="Mock T."/>
            <person name="Neilson J.A."/>
            <person name="Onodera N.T."/>
            <person name="Poole A.M."/>
            <person name="Pritham E.J."/>
            <person name="Richards T.A."/>
            <person name="Rocap G."/>
            <person name="Roy S.W."/>
            <person name="Sarai C."/>
            <person name="Schaack S."/>
            <person name="Shirato S."/>
            <person name="Slamovits C.H."/>
            <person name="Spencer D.F."/>
            <person name="Suzuki S."/>
            <person name="Worden A.Z."/>
            <person name="Zauner S."/>
            <person name="Barry K."/>
            <person name="Bell C."/>
            <person name="Bharti A.K."/>
            <person name="Crow J.A."/>
            <person name="Grimwood J."/>
            <person name="Kramer R."/>
            <person name="Lindquist E."/>
            <person name="Lucas S."/>
            <person name="Salamov A."/>
            <person name="McFadden G.I."/>
            <person name="Lane C.E."/>
            <person name="Keeling P.J."/>
            <person name="Gray M.W."/>
            <person name="Grigoriev I.V."/>
            <person name="Archibald J.M."/>
        </authorList>
    </citation>
    <scope>NUCLEOTIDE SEQUENCE</scope>
    <source>
        <strain evidence="7 9">CCMP2712</strain>
    </source>
</reference>
<reference evidence="9" key="2">
    <citation type="submission" date="2012-11" db="EMBL/GenBank/DDBJ databases">
        <authorList>
            <person name="Kuo A."/>
            <person name="Curtis B.A."/>
            <person name="Tanifuji G."/>
            <person name="Burki F."/>
            <person name="Gruber A."/>
            <person name="Irimia M."/>
            <person name="Maruyama S."/>
            <person name="Arias M.C."/>
            <person name="Ball S.G."/>
            <person name="Gile G.H."/>
            <person name="Hirakawa Y."/>
            <person name="Hopkins J.F."/>
            <person name="Rensing S.A."/>
            <person name="Schmutz J."/>
            <person name="Symeonidi A."/>
            <person name="Elias M."/>
            <person name="Eveleigh R.J."/>
            <person name="Herman E.K."/>
            <person name="Klute M.J."/>
            <person name="Nakayama T."/>
            <person name="Obornik M."/>
            <person name="Reyes-Prieto A."/>
            <person name="Armbrust E.V."/>
            <person name="Aves S.J."/>
            <person name="Beiko R.G."/>
            <person name="Coutinho P."/>
            <person name="Dacks J.B."/>
            <person name="Durnford D.G."/>
            <person name="Fast N.M."/>
            <person name="Green B.R."/>
            <person name="Grisdale C."/>
            <person name="Hempe F."/>
            <person name="Henrissat B."/>
            <person name="Hoppner M.P."/>
            <person name="Ishida K.-I."/>
            <person name="Kim E."/>
            <person name="Koreny L."/>
            <person name="Kroth P.G."/>
            <person name="Liu Y."/>
            <person name="Malik S.-B."/>
            <person name="Maier U.G."/>
            <person name="McRose D."/>
            <person name="Mock T."/>
            <person name="Neilson J.A."/>
            <person name="Onodera N.T."/>
            <person name="Poole A.M."/>
            <person name="Pritham E.J."/>
            <person name="Richards T.A."/>
            <person name="Rocap G."/>
            <person name="Roy S.W."/>
            <person name="Sarai C."/>
            <person name="Schaack S."/>
            <person name="Shirato S."/>
            <person name="Slamovits C.H."/>
            <person name="Spencer D.F."/>
            <person name="Suzuki S."/>
            <person name="Worden A.Z."/>
            <person name="Zauner S."/>
            <person name="Barry K."/>
            <person name="Bell C."/>
            <person name="Bharti A.K."/>
            <person name="Crow J.A."/>
            <person name="Grimwood J."/>
            <person name="Kramer R."/>
            <person name="Lindquist E."/>
            <person name="Lucas S."/>
            <person name="Salamov A."/>
            <person name="McFadden G.I."/>
            <person name="Lane C.E."/>
            <person name="Keeling P.J."/>
            <person name="Gray M.W."/>
            <person name="Grigoriev I.V."/>
            <person name="Archibald J.M."/>
        </authorList>
    </citation>
    <scope>NUCLEOTIDE SEQUENCE</scope>
    <source>
        <strain evidence="9">CCMP2712</strain>
    </source>
</reference>
<dbReference type="RefSeq" id="XP_005833090.1">
    <property type="nucleotide sequence ID" value="XM_005833033.1"/>
</dbReference>
<keyword evidence="9" id="KW-1185">Reference proteome</keyword>
<proteinExistence type="predicted"/>
<dbReference type="Pfam" id="PF02816">
    <property type="entry name" value="Alpha_kinase"/>
    <property type="match status" value="1"/>
</dbReference>
<dbReference type="InterPro" id="IPR051852">
    <property type="entry name" value="Alpha-type_PK"/>
</dbReference>
<organism evidence="7">
    <name type="scientific">Guillardia theta (strain CCMP2712)</name>
    <name type="common">Cryptophyte</name>
    <dbReference type="NCBI Taxonomy" id="905079"/>
    <lineage>
        <taxon>Eukaryota</taxon>
        <taxon>Cryptophyceae</taxon>
        <taxon>Pyrenomonadales</taxon>
        <taxon>Geminigeraceae</taxon>
        <taxon>Guillardia</taxon>
    </lineage>
</organism>
<dbReference type="SUPFAM" id="SSF56112">
    <property type="entry name" value="Protein kinase-like (PK-like)"/>
    <property type="match status" value="1"/>
</dbReference>
<keyword evidence="3" id="KW-0547">Nucleotide-binding</keyword>
<evidence type="ECO:0000256" key="1">
    <source>
        <dbReference type="ARBA" id="ARBA00022527"/>
    </source>
</evidence>
<evidence type="ECO:0000256" key="5">
    <source>
        <dbReference type="ARBA" id="ARBA00022840"/>
    </source>
</evidence>
<dbReference type="OrthoDB" id="301415at2759"/>
<dbReference type="EMBL" id="JH992996">
    <property type="protein sequence ID" value="EKX46110.1"/>
    <property type="molecule type" value="Genomic_DNA"/>
</dbReference>
<name>L1JDC2_GUITC</name>
<evidence type="ECO:0000259" key="6">
    <source>
        <dbReference type="PROSITE" id="PS51158"/>
    </source>
</evidence>
<dbReference type="PROSITE" id="PS51158">
    <property type="entry name" value="ALPHA_KINASE"/>
    <property type="match status" value="1"/>
</dbReference>
<evidence type="ECO:0000313" key="7">
    <source>
        <dbReference type="EMBL" id="EKX46110.1"/>
    </source>
</evidence>
<reference evidence="8" key="3">
    <citation type="submission" date="2015-06" db="UniProtKB">
        <authorList>
            <consortium name="EnsemblProtists"/>
        </authorList>
    </citation>
    <scope>IDENTIFICATION</scope>
</reference>
<keyword evidence="1" id="KW-0723">Serine/threonine-protein kinase</keyword>
<accession>L1JDC2</accession>
<evidence type="ECO:0000256" key="4">
    <source>
        <dbReference type="ARBA" id="ARBA00022777"/>
    </source>
</evidence>
<dbReference type="HOGENOM" id="CLU_1889755_0_0_1"/>
<keyword evidence="2" id="KW-0808">Transferase</keyword>
<evidence type="ECO:0000256" key="2">
    <source>
        <dbReference type="ARBA" id="ARBA00022679"/>
    </source>
</evidence>
<sequence>MSNLCQRLTPFAQLLARSYAKTFNELGLQRQLQFLPVGVFKLSERGGALVNIEPMLEGDYVKHNDNDGHVDTNDMYPQAFSHYTWEASGKKLLICDIQGVGDYYTDPQIHSIDGEGFGSGNMGPEGIRRFFLTHK</sequence>
<dbReference type="InterPro" id="IPR004166">
    <property type="entry name" value="a-kinase_dom"/>
</dbReference>
<gene>
    <name evidence="7" type="ORF">GUITHDRAFT_70870</name>
</gene>
<dbReference type="GO" id="GO:0031037">
    <property type="term" value="P:myosin II filament disassembly"/>
    <property type="evidence" value="ECO:0007669"/>
    <property type="project" value="TreeGrafter"/>
</dbReference>
<dbReference type="GeneID" id="17302705"/>
<dbReference type="Proteomes" id="UP000011087">
    <property type="component" value="Unassembled WGS sequence"/>
</dbReference>
<protein>
    <recommendedName>
        <fullName evidence="6">Alpha-type protein kinase domain-containing protein</fullName>
    </recommendedName>
</protein>
<evidence type="ECO:0000256" key="3">
    <source>
        <dbReference type="ARBA" id="ARBA00022741"/>
    </source>
</evidence>
<dbReference type="InterPro" id="IPR011009">
    <property type="entry name" value="Kinase-like_dom_sf"/>
</dbReference>
<dbReference type="GO" id="GO:1903013">
    <property type="term" value="P:response to differentiation-inducing factor 1"/>
    <property type="evidence" value="ECO:0007669"/>
    <property type="project" value="TreeGrafter"/>
</dbReference>
<dbReference type="PaxDb" id="55529-EKX46110"/>
<dbReference type="GO" id="GO:0004674">
    <property type="term" value="F:protein serine/threonine kinase activity"/>
    <property type="evidence" value="ECO:0007669"/>
    <property type="project" value="UniProtKB-KW"/>
</dbReference>
<evidence type="ECO:0000313" key="9">
    <source>
        <dbReference type="Proteomes" id="UP000011087"/>
    </source>
</evidence>
<dbReference type="PANTHER" id="PTHR45992">
    <property type="entry name" value="EUKARYOTIC ELONGATION FACTOR 2 KINASE-RELATED"/>
    <property type="match status" value="1"/>
</dbReference>
<dbReference type="PANTHER" id="PTHR45992:SF2">
    <property type="entry name" value="EUKARYOTIC ELONGATION FACTOR 2 KINASE"/>
    <property type="match status" value="1"/>
</dbReference>
<dbReference type="GO" id="GO:0005524">
    <property type="term" value="F:ATP binding"/>
    <property type="evidence" value="ECO:0007669"/>
    <property type="project" value="UniProtKB-KW"/>
</dbReference>
<evidence type="ECO:0000313" key="8">
    <source>
        <dbReference type="EnsemblProtists" id="EKX46110"/>
    </source>
</evidence>
<keyword evidence="4" id="KW-0418">Kinase</keyword>
<dbReference type="AlphaFoldDB" id="L1JDC2"/>
<dbReference type="EnsemblProtists" id="EKX46110">
    <property type="protein sequence ID" value="EKX46110"/>
    <property type="gene ID" value="GUITHDRAFT_70870"/>
</dbReference>
<keyword evidence="5" id="KW-0067">ATP-binding</keyword>
<feature type="domain" description="Alpha-type protein kinase" evidence="6">
    <location>
        <begin position="1"/>
        <end position="135"/>
    </location>
</feature>